<dbReference type="GO" id="GO:0050660">
    <property type="term" value="F:flavin adenine dinucleotide binding"/>
    <property type="evidence" value="ECO:0007669"/>
    <property type="project" value="InterPro"/>
</dbReference>
<name>A0A7X6KZ65_9NOCA</name>
<dbReference type="InterPro" id="IPR009075">
    <property type="entry name" value="AcylCo_DH/oxidase_C"/>
</dbReference>
<keyword evidence="3 6" id="KW-0285">Flavoprotein</keyword>
<dbReference type="Proteomes" id="UP000540698">
    <property type="component" value="Unassembled WGS sequence"/>
</dbReference>
<evidence type="ECO:0000256" key="1">
    <source>
        <dbReference type="ARBA" id="ARBA00001974"/>
    </source>
</evidence>
<dbReference type="InterPro" id="IPR009100">
    <property type="entry name" value="AcylCoA_DH/oxidase_NM_dom_sf"/>
</dbReference>
<evidence type="ECO:0000313" key="11">
    <source>
        <dbReference type="Proteomes" id="UP000540698"/>
    </source>
</evidence>
<dbReference type="InterPro" id="IPR037069">
    <property type="entry name" value="AcylCoA_DH/ox_N_sf"/>
</dbReference>
<evidence type="ECO:0000256" key="3">
    <source>
        <dbReference type="ARBA" id="ARBA00022630"/>
    </source>
</evidence>
<dbReference type="EMBL" id="JAAXOS010000001">
    <property type="protein sequence ID" value="NKY24876.1"/>
    <property type="molecule type" value="Genomic_DNA"/>
</dbReference>
<evidence type="ECO:0000259" key="9">
    <source>
        <dbReference type="Pfam" id="PF02771"/>
    </source>
</evidence>
<gene>
    <name evidence="10" type="ORF">HGB38_01280</name>
</gene>
<keyword evidence="5 6" id="KW-0560">Oxidoreductase</keyword>
<feature type="domain" description="Acyl-CoA oxidase/dehydrogenase middle" evidence="8">
    <location>
        <begin position="135"/>
        <end position="219"/>
    </location>
</feature>
<dbReference type="InterPro" id="IPR006091">
    <property type="entry name" value="Acyl-CoA_Oxase/DH_mid-dom"/>
</dbReference>
<sequence>MSLEPVADQRFFQSTTRDFLAGTVPVGTVRALGASGTGFDRTWWRRGAELGWTAMLVPEEFGGGTVSGRPMTELALVAEELGRACAPGPFVTTNAVLAGLTSEASRFAEALTAIAAGETIATWAVYEPGRGFDALSPGSGAPGRAARTRAEPDGRGYRLNGVKDRVESADQADLYLVTAESADGPVQLLVPADTPGVNVTPAWTLDLVRRTARVTFDDVAVPADAVQVGAGAAEAIRAQARTAAALTAAEMVGATDTALAATLTWLFDRYTFGRQLASYQALKHRMADNKTWLEACRATATAAAAAWDDDPACAEEAISIAKSYVGAKAPVIAQDCVQLHGGIGVTWEHDLHLYLRRITLGRALYGTPEEHRRHITDLLDTAAA</sequence>
<dbReference type="PANTHER" id="PTHR43884:SF20">
    <property type="entry name" value="ACYL-COA DEHYDROGENASE FADE28"/>
    <property type="match status" value="1"/>
</dbReference>
<dbReference type="Pfam" id="PF02770">
    <property type="entry name" value="Acyl-CoA_dh_M"/>
    <property type="match status" value="1"/>
</dbReference>
<evidence type="ECO:0000259" key="7">
    <source>
        <dbReference type="Pfam" id="PF00441"/>
    </source>
</evidence>
<evidence type="ECO:0000259" key="8">
    <source>
        <dbReference type="Pfam" id="PF02770"/>
    </source>
</evidence>
<evidence type="ECO:0000313" key="10">
    <source>
        <dbReference type="EMBL" id="NKY24876.1"/>
    </source>
</evidence>
<comment type="cofactor">
    <cofactor evidence="1 6">
        <name>FAD</name>
        <dbReference type="ChEBI" id="CHEBI:57692"/>
    </cofactor>
</comment>
<dbReference type="Pfam" id="PF02771">
    <property type="entry name" value="Acyl-CoA_dh_N"/>
    <property type="match status" value="1"/>
</dbReference>
<comment type="caution">
    <text evidence="10">The sequence shown here is derived from an EMBL/GenBank/DDBJ whole genome shotgun (WGS) entry which is preliminary data.</text>
</comment>
<dbReference type="RefSeq" id="WP_062967648.1">
    <property type="nucleotide sequence ID" value="NZ_JAAXOS010000001.1"/>
</dbReference>
<keyword evidence="4 6" id="KW-0274">FAD</keyword>
<reference evidence="10 11" key="1">
    <citation type="submission" date="2020-04" db="EMBL/GenBank/DDBJ databases">
        <title>MicrobeNet Type strains.</title>
        <authorList>
            <person name="Nicholson A.C."/>
        </authorList>
    </citation>
    <scope>NUCLEOTIDE SEQUENCE [LARGE SCALE GENOMIC DNA]</scope>
    <source>
        <strain evidence="10 11">DSM 44956</strain>
    </source>
</reference>
<keyword evidence="11" id="KW-1185">Reference proteome</keyword>
<dbReference type="PANTHER" id="PTHR43884">
    <property type="entry name" value="ACYL-COA DEHYDROGENASE"/>
    <property type="match status" value="1"/>
</dbReference>
<evidence type="ECO:0000256" key="6">
    <source>
        <dbReference type="RuleBase" id="RU362125"/>
    </source>
</evidence>
<evidence type="ECO:0000256" key="2">
    <source>
        <dbReference type="ARBA" id="ARBA00009347"/>
    </source>
</evidence>
<accession>A0A7X6KZ65</accession>
<dbReference type="InterPro" id="IPR036250">
    <property type="entry name" value="AcylCo_DH-like_C"/>
</dbReference>
<dbReference type="Gene3D" id="1.10.540.10">
    <property type="entry name" value="Acyl-CoA dehydrogenase/oxidase, N-terminal domain"/>
    <property type="match status" value="1"/>
</dbReference>
<dbReference type="SUPFAM" id="SSF47203">
    <property type="entry name" value="Acyl-CoA dehydrogenase C-terminal domain-like"/>
    <property type="match status" value="1"/>
</dbReference>
<dbReference type="Pfam" id="PF00441">
    <property type="entry name" value="Acyl-CoA_dh_1"/>
    <property type="match status" value="1"/>
</dbReference>
<proteinExistence type="inferred from homology"/>
<dbReference type="InterPro" id="IPR013786">
    <property type="entry name" value="AcylCoA_DH/ox_N"/>
</dbReference>
<evidence type="ECO:0000256" key="4">
    <source>
        <dbReference type="ARBA" id="ARBA00022827"/>
    </source>
</evidence>
<comment type="similarity">
    <text evidence="2 6">Belongs to the acyl-CoA dehydrogenase family.</text>
</comment>
<dbReference type="GO" id="GO:0003995">
    <property type="term" value="F:acyl-CoA dehydrogenase activity"/>
    <property type="evidence" value="ECO:0007669"/>
    <property type="project" value="TreeGrafter"/>
</dbReference>
<protein>
    <submittedName>
        <fullName evidence="10">Acyl-CoA/acyl-ACP dehydrogenase</fullName>
    </submittedName>
</protein>
<evidence type="ECO:0000256" key="5">
    <source>
        <dbReference type="ARBA" id="ARBA00023002"/>
    </source>
</evidence>
<dbReference type="AlphaFoldDB" id="A0A7X6KZ65"/>
<dbReference type="SUPFAM" id="SSF56645">
    <property type="entry name" value="Acyl-CoA dehydrogenase NM domain-like"/>
    <property type="match status" value="1"/>
</dbReference>
<dbReference type="CDD" id="cd00567">
    <property type="entry name" value="ACAD"/>
    <property type="match status" value="1"/>
</dbReference>
<feature type="domain" description="Acyl-CoA dehydrogenase/oxidase N-terminal" evidence="9">
    <location>
        <begin position="8"/>
        <end position="96"/>
    </location>
</feature>
<dbReference type="Gene3D" id="2.40.110.10">
    <property type="entry name" value="Butyryl-CoA Dehydrogenase, subunit A, domain 2"/>
    <property type="match status" value="1"/>
</dbReference>
<feature type="domain" description="Acyl-CoA dehydrogenase/oxidase C-terminal" evidence="7">
    <location>
        <begin position="243"/>
        <end position="376"/>
    </location>
</feature>
<organism evidence="10 11">
    <name type="scientific">Nocardia gamkensis</name>
    <dbReference type="NCBI Taxonomy" id="352869"/>
    <lineage>
        <taxon>Bacteria</taxon>
        <taxon>Bacillati</taxon>
        <taxon>Actinomycetota</taxon>
        <taxon>Actinomycetes</taxon>
        <taxon>Mycobacteriales</taxon>
        <taxon>Nocardiaceae</taxon>
        <taxon>Nocardia</taxon>
    </lineage>
</organism>
<dbReference type="Gene3D" id="1.20.140.10">
    <property type="entry name" value="Butyryl-CoA Dehydrogenase, subunit A, domain 3"/>
    <property type="match status" value="1"/>
</dbReference>
<dbReference type="InterPro" id="IPR046373">
    <property type="entry name" value="Acyl-CoA_Oxase/DH_mid-dom_sf"/>
</dbReference>